<feature type="domain" description="Activator of Hsp90 ATPase homologue 1/2-like C-terminal" evidence="2">
    <location>
        <begin position="170"/>
        <end position="273"/>
    </location>
</feature>
<dbReference type="EMBL" id="MLIQ01000013">
    <property type="protein sequence ID" value="OHU57881.1"/>
    <property type="molecule type" value="Genomic_DNA"/>
</dbReference>
<dbReference type="SUPFAM" id="SSF55961">
    <property type="entry name" value="Bet v1-like"/>
    <property type="match status" value="2"/>
</dbReference>
<evidence type="ECO:0000313" key="8">
    <source>
        <dbReference type="Proteomes" id="UP000317728"/>
    </source>
</evidence>
<dbReference type="EMBL" id="MLHW01000009">
    <property type="protein sequence ID" value="OHT51778.1"/>
    <property type="molecule type" value="Genomic_DNA"/>
</dbReference>
<dbReference type="Proteomes" id="UP000180043">
    <property type="component" value="Unassembled WGS sequence"/>
</dbReference>
<organism evidence="4 6">
    <name type="scientific">Mycobacteroides chelonae</name>
    <name type="common">Mycobacterium chelonae</name>
    <dbReference type="NCBI Taxonomy" id="1774"/>
    <lineage>
        <taxon>Bacteria</taxon>
        <taxon>Bacillati</taxon>
        <taxon>Actinomycetota</taxon>
        <taxon>Actinomycetes</taxon>
        <taxon>Mycobacteriales</taxon>
        <taxon>Mycobacteriaceae</taxon>
        <taxon>Mycobacteroides</taxon>
    </lineage>
</organism>
<proteinExistence type="inferred from homology"/>
<accession>A0A1S1KAI9</accession>
<reference evidence="4 6" key="2">
    <citation type="submission" date="2016-10" db="EMBL/GenBank/DDBJ databases">
        <title>Evaluation of Human, Veterinary and Environmental Mycobacterium chelonae Isolates by Core Genome Phylogenomic Analysis, Targeted Gene Comparison, and Anti-microbial Susceptibility Patterns: A Tale of Mistaken Identities.</title>
        <authorList>
            <person name="Fogelson S.B."/>
            <person name="Camus A.C."/>
            <person name="Lorenz W."/>
            <person name="Vasireddy R."/>
            <person name="Vasireddy S."/>
            <person name="Smith T."/>
            <person name="Brown-Elliott B.A."/>
            <person name="Wallace R.J.Jr."/>
            <person name="Hasan N.A."/>
            <person name="Reischl U."/>
            <person name="Sanchez S."/>
        </authorList>
    </citation>
    <scope>NUCLEOTIDE SEQUENCE [LARGE SCALE GENOMIC DNA]</scope>
    <source>
        <strain evidence="4 6">15515</strain>
    </source>
</reference>
<feature type="domain" description="Activator of Hsp90 ATPase homologue 1/2-like C-terminal" evidence="2">
    <location>
        <begin position="19"/>
        <end position="123"/>
    </location>
</feature>
<dbReference type="EMBL" id="CP041150">
    <property type="protein sequence ID" value="QDF72708.1"/>
    <property type="molecule type" value="Genomic_DNA"/>
</dbReference>
<comment type="similarity">
    <text evidence="1">Belongs to the AHA1 family.</text>
</comment>
<dbReference type="AlphaFoldDB" id="A0A1S1KAI9"/>
<protein>
    <submittedName>
        <fullName evidence="5">SRPBCC domain-containing protein</fullName>
    </submittedName>
</protein>
<dbReference type="Proteomes" id="UP000317728">
    <property type="component" value="Chromosome"/>
</dbReference>
<evidence type="ECO:0000256" key="1">
    <source>
        <dbReference type="ARBA" id="ARBA00006817"/>
    </source>
</evidence>
<evidence type="ECO:0000313" key="5">
    <source>
        <dbReference type="EMBL" id="QDF72708.1"/>
    </source>
</evidence>
<sequence>MTASRDDLTSVTVGQFFPYPAEQVWLAITSAASVSDWTTEVDRDAVEAGRSFSFTTFPMPEVNFGGRGNCEFTDVVPGERMVYRFTTPENSWDLRVTWTLHPEPGGTRLLVVHTGFDLANPAHGRLRALVRDLWALVMSRVEELLVFPESDADPPPDDATAFSLGEFYRYPPRTVWQVVTSKEFVGDLVNDHDLVSVEAGSRLFISTYAIPLVGFAGRVEMEFLEVREPELIDSTFEIPILGGITTLRMTWRLIPRDGGTQLWFTLSGFDPQSPLNRQLRSVLRGGALPVLSRVGELLEGRGDRV</sequence>
<reference evidence="5 8" key="3">
    <citation type="submission" date="2019-06" db="EMBL/GenBank/DDBJ databases">
        <title>Whole geneome sequnce of Mycobacteroides chelonae M77 isolated from bovine milk from Meghalaya, India.</title>
        <authorList>
            <person name="Vise E."/>
            <person name="Das S."/>
            <person name="Garg A."/>
            <person name="Ghatak S."/>
            <person name="Shakuntala I."/>
            <person name="Milton A.A.P."/>
            <person name="Karam A."/>
            <person name="Sanjukta R."/>
            <person name="Puro K."/>
            <person name="Sen A."/>
        </authorList>
    </citation>
    <scope>NUCLEOTIDE SEQUENCE [LARGE SCALE GENOMIC DNA]</scope>
    <source>
        <strain evidence="5 8">M77</strain>
    </source>
</reference>
<dbReference type="RefSeq" id="WP_030097158.1">
    <property type="nucleotide sequence ID" value="NZ_BSAK01000007.1"/>
</dbReference>
<gene>
    <name evidence="3" type="ORF">BKG62_13105</name>
    <name evidence="4" type="ORF">BKG82_09520</name>
    <name evidence="5" type="ORF">FJK96_22810</name>
</gene>
<evidence type="ECO:0000313" key="7">
    <source>
        <dbReference type="Proteomes" id="UP000180113"/>
    </source>
</evidence>
<reference evidence="3 7" key="1">
    <citation type="submission" date="2016-10" db="EMBL/GenBank/DDBJ databases">
        <title>Evaluation of Human, Animal and Environmental Mycobacterium chelonae Isolates by Core Genome Phylogenomic Analysis, Targeted Gene Comparison, and Anti-microbial Susceptibility Patterns: A Tale of Mistaken Identities.</title>
        <authorList>
            <person name="Fogelson S.B."/>
            <person name="Camus A.C."/>
            <person name="Lorenz W."/>
            <person name="Vasireddy R."/>
            <person name="Vasireddy S."/>
            <person name="Smith T."/>
            <person name="Brown-Elliott B.A."/>
            <person name="Wallace R.J.Jr."/>
            <person name="Hasan N.A."/>
            <person name="Reischl U."/>
            <person name="Sanchez S."/>
        </authorList>
    </citation>
    <scope>NUCLEOTIDE SEQUENCE [LARGE SCALE GENOMIC DNA]</scope>
    <source>
        <strain evidence="3 7">42895</strain>
    </source>
</reference>
<dbReference type="InterPro" id="IPR023393">
    <property type="entry name" value="START-like_dom_sf"/>
</dbReference>
<dbReference type="Gene3D" id="3.30.530.20">
    <property type="match status" value="2"/>
</dbReference>
<dbReference type="InterPro" id="IPR013538">
    <property type="entry name" value="ASHA1/2-like_C"/>
</dbReference>
<dbReference type="CDD" id="cd07814">
    <property type="entry name" value="SRPBCC_CalC_Aha1-like"/>
    <property type="match status" value="2"/>
</dbReference>
<evidence type="ECO:0000313" key="3">
    <source>
        <dbReference type="EMBL" id="OHT51778.1"/>
    </source>
</evidence>
<dbReference type="Pfam" id="PF08327">
    <property type="entry name" value="AHSA1"/>
    <property type="match status" value="2"/>
</dbReference>
<name>A0A1S1KAI9_MYCCH</name>
<evidence type="ECO:0000313" key="4">
    <source>
        <dbReference type="EMBL" id="OHU57881.1"/>
    </source>
</evidence>
<evidence type="ECO:0000259" key="2">
    <source>
        <dbReference type="Pfam" id="PF08327"/>
    </source>
</evidence>
<evidence type="ECO:0000313" key="6">
    <source>
        <dbReference type="Proteomes" id="UP000180043"/>
    </source>
</evidence>
<dbReference type="Proteomes" id="UP000180113">
    <property type="component" value="Unassembled WGS sequence"/>
</dbReference>